<proteinExistence type="predicted"/>
<dbReference type="Pfam" id="PF07845">
    <property type="entry name" value="DUF1636"/>
    <property type="match status" value="1"/>
</dbReference>
<reference evidence="1 2" key="1">
    <citation type="submission" date="2016-11" db="EMBL/GenBank/DDBJ databases">
        <authorList>
            <person name="Jaros S."/>
            <person name="Januszkiewicz K."/>
            <person name="Wedrychowicz H."/>
        </authorList>
    </citation>
    <scope>NUCLEOTIDE SEQUENCE [LARGE SCALE GENOMIC DNA]</scope>
    <source>
        <strain evidence="1 2">GAS138</strain>
    </source>
</reference>
<dbReference type="Proteomes" id="UP000189796">
    <property type="component" value="Chromosome I"/>
</dbReference>
<sequence length="141" mass="15352">MDPSAPAAPRGTLSESGDIVATLYVCVTCLAGEDRETVPRAGRRLHDALADAQRLQDELPNFRIVEAECLSNCNRGCSVALTGPGRWSYVYGDLDEALVDDLLTGASRYAATKDGLVPWRERPVIFRKGVIARIPPFPRPV</sequence>
<dbReference type="EMBL" id="LT670817">
    <property type="protein sequence ID" value="SHH19412.1"/>
    <property type="molecule type" value="Genomic_DNA"/>
</dbReference>
<evidence type="ECO:0000313" key="1">
    <source>
        <dbReference type="EMBL" id="SHH19412.1"/>
    </source>
</evidence>
<accession>A0A1M5QZ95</accession>
<dbReference type="CDD" id="cd02980">
    <property type="entry name" value="TRX_Fd_family"/>
    <property type="match status" value="1"/>
</dbReference>
<dbReference type="InterPro" id="IPR012863">
    <property type="entry name" value="DUF1636"/>
</dbReference>
<dbReference type="InterPro" id="IPR036249">
    <property type="entry name" value="Thioredoxin-like_sf"/>
</dbReference>
<protein>
    <submittedName>
        <fullName evidence="1">Predicted metal-binding protein</fullName>
    </submittedName>
</protein>
<name>A0A1M5QZ95_9BRAD</name>
<dbReference type="SUPFAM" id="SSF52833">
    <property type="entry name" value="Thioredoxin-like"/>
    <property type="match status" value="1"/>
</dbReference>
<evidence type="ECO:0000313" key="2">
    <source>
        <dbReference type="Proteomes" id="UP000189796"/>
    </source>
</evidence>
<organism evidence="1 2">
    <name type="scientific">Bradyrhizobium erythrophlei</name>
    <dbReference type="NCBI Taxonomy" id="1437360"/>
    <lineage>
        <taxon>Bacteria</taxon>
        <taxon>Pseudomonadati</taxon>
        <taxon>Pseudomonadota</taxon>
        <taxon>Alphaproteobacteria</taxon>
        <taxon>Hyphomicrobiales</taxon>
        <taxon>Nitrobacteraceae</taxon>
        <taxon>Bradyrhizobium</taxon>
    </lineage>
</organism>
<dbReference type="AlphaFoldDB" id="A0A1M5QZ95"/>
<gene>
    <name evidence="1" type="ORF">SAMN05443248_4020</name>
</gene>